<evidence type="ECO:0000256" key="1">
    <source>
        <dbReference type="SAM" id="Phobius"/>
    </source>
</evidence>
<accession>A0ABS9SUS2</accession>
<feature type="transmembrane region" description="Helical" evidence="1">
    <location>
        <begin position="98"/>
        <end position="116"/>
    </location>
</feature>
<gene>
    <name evidence="2" type="ORF">MMA15_06175</name>
</gene>
<name>A0ABS9SUS2_9ACTN</name>
<keyword evidence="3" id="KW-1185">Reference proteome</keyword>
<sequence>MNGWTTGLLIAALVAGLVIKRLYGEPLNARELLGAPVILTGVGVWNVAKTADVLTAADIGWVAGGSVLGFALGALRGRTVSVFERDGVAWQRYTIRTFLAAVGSFAVMGAFGYLAVRAGMHEHARPLTLSIGVSYLGESLAVALSGLATGLPFAAEGARR</sequence>
<proteinExistence type="predicted"/>
<dbReference type="RefSeq" id="WP_241058031.1">
    <property type="nucleotide sequence ID" value="NZ_JAKWJU010000002.1"/>
</dbReference>
<reference evidence="2" key="2">
    <citation type="journal article" date="2023" name="Int. J. Syst. Evol. Microbiol.">
        <title>Streptomyces marispadix sp. nov., isolated from marine beach sediment of the Northern Coast of Portugal.</title>
        <authorList>
            <person name="dos Santos J.D.N."/>
            <person name="Vitorino I.R."/>
            <person name="Kallscheuer N."/>
            <person name="Srivastava A."/>
            <person name="Krautwurst S."/>
            <person name="Marz M."/>
            <person name="Jogler C."/>
            <person name="Lobo Da Cunha A."/>
            <person name="Catita J."/>
            <person name="Goncalves H."/>
            <person name="Gonzalez I."/>
            <person name="Reyes F."/>
            <person name="Lage O.M."/>
        </authorList>
    </citation>
    <scope>NUCLEOTIDE SEQUENCE</scope>
    <source>
        <strain evidence="2">M600PL45_2</strain>
    </source>
</reference>
<dbReference type="EMBL" id="JAKWJU010000002">
    <property type="protein sequence ID" value="MCH6160020.1"/>
    <property type="molecule type" value="Genomic_DNA"/>
</dbReference>
<comment type="caution">
    <text evidence="2">The sequence shown here is derived from an EMBL/GenBank/DDBJ whole genome shotgun (WGS) entry which is preliminary data.</text>
</comment>
<keyword evidence="1" id="KW-0812">Transmembrane</keyword>
<feature type="transmembrane region" description="Helical" evidence="1">
    <location>
        <begin position="59"/>
        <end position="77"/>
    </location>
</feature>
<feature type="transmembrane region" description="Helical" evidence="1">
    <location>
        <begin position="136"/>
        <end position="155"/>
    </location>
</feature>
<protein>
    <submittedName>
        <fullName evidence="2">DUF1453 domain-containing protein</fullName>
    </submittedName>
</protein>
<evidence type="ECO:0000313" key="2">
    <source>
        <dbReference type="EMBL" id="MCH6160020.1"/>
    </source>
</evidence>
<keyword evidence="1" id="KW-1133">Transmembrane helix</keyword>
<reference evidence="2" key="1">
    <citation type="submission" date="2022-03" db="EMBL/GenBank/DDBJ databases">
        <authorList>
            <person name="Santos J.D.N."/>
            <person name="Kallscheuer N."/>
            <person name="Jogler C."/>
            <person name="Lage O.M."/>
        </authorList>
    </citation>
    <scope>NUCLEOTIDE SEQUENCE</scope>
    <source>
        <strain evidence="2">M600PL45_2</strain>
    </source>
</reference>
<evidence type="ECO:0000313" key="3">
    <source>
        <dbReference type="Proteomes" id="UP001166784"/>
    </source>
</evidence>
<keyword evidence="1" id="KW-0472">Membrane</keyword>
<organism evidence="2 3">
    <name type="scientific">Streptomyces marispadix</name>
    <dbReference type="NCBI Taxonomy" id="2922868"/>
    <lineage>
        <taxon>Bacteria</taxon>
        <taxon>Bacillati</taxon>
        <taxon>Actinomycetota</taxon>
        <taxon>Actinomycetes</taxon>
        <taxon>Kitasatosporales</taxon>
        <taxon>Streptomycetaceae</taxon>
        <taxon>Streptomyces</taxon>
    </lineage>
</organism>
<dbReference type="Proteomes" id="UP001166784">
    <property type="component" value="Unassembled WGS sequence"/>
</dbReference>